<feature type="domain" description="PAS" evidence="18">
    <location>
        <begin position="777"/>
        <end position="816"/>
    </location>
</feature>
<dbReference type="SUPFAM" id="SSF47384">
    <property type="entry name" value="Homodimeric domain of signal transducing histidine kinase"/>
    <property type="match status" value="1"/>
</dbReference>
<dbReference type="SUPFAM" id="SSF52172">
    <property type="entry name" value="CheY-like"/>
    <property type="match status" value="1"/>
</dbReference>
<proteinExistence type="predicted"/>
<dbReference type="SMART" id="SM00387">
    <property type="entry name" value="HATPase_c"/>
    <property type="match status" value="1"/>
</dbReference>
<dbReference type="InterPro" id="IPR003594">
    <property type="entry name" value="HATPase_dom"/>
</dbReference>
<dbReference type="Gene3D" id="3.30.450.20">
    <property type="entry name" value="PAS domain"/>
    <property type="match status" value="3"/>
</dbReference>
<dbReference type="InterPro" id="IPR011006">
    <property type="entry name" value="CheY-like_superfamily"/>
</dbReference>
<dbReference type="EC" id="2.7.13.3" evidence="2"/>
<evidence type="ECO:0000259" key="19">
    <source>
        <dbReference type="PROSITE" id="PS50113"/>
    </source>
</evidence>
<reference evidence="20 21" key="1">
    <citation type="submission" date="2020-09" db="EMBL/GenBank/DDBJ databases">
        <title>Dyella sp. 7MK23 isolated from forest soil.</title>
        <authorList>
            <person name="Fu J."/>
        </authorList>
    </citation>
    <scope>NUCLEOTIDE SEQUENCE [LARGE SCALE GENOMIC DNA]</scope>
    <source>
        <strain evidence="20 21">7MK23</strain>
    </source>
</reference>
<dbReference type="PROSITE" id="PS50109">
    <property type="entry name" value="HIS_KIN"/>
    <property type="match status" value="1"/>
</dbReference>
<dbReference type="PROSITE" id="PS50110">
    <property type="entry name" value="RESPONSE_REGULATORY"/>
    <property type="match status" value="1"/>
</dbReference>
<feature type="domain" description="Response regulatory" evidence="17">
    <location>
        <begin position="646"/>
        <end position="761"/>
    </location>
</feature>
<evidence type="ECO:0000256" key="7">
    <source>
        <dbReference type="ARBA" id="ARBA00022643"/>
    </source>
</evidence>
<keyword evidence="21" id="KW-1185">Reference proteome</keyword>
<dbReference type="SUPFAM" id="SSF55781">
    <property type="entry name" value="GAF domain-like"/>
    <property type="match status" value="1"/>
</dbReference>
<dbReference type="InterPro" id="IPR004358">
    <property type="entry name" value="Sig_transdc_His_kin-like_C"/>
</dbReference>
<keyword evidence="11" id="KW-0067">ATP-binding</keyword>
<dbReference type="Gene3D" id="1.10.287.130">
    <property type="match status" value="1"/>
</dbReference>
<evidence type="ECO:0000256" key="3">
    <source>
        <dbReference type="ARBA" id="ARBA00022543"/>
    </source>
</evidence>
<accession>A0ABR9GBT3</accession>
<dbReference type="Pfam" id="PF00072">
    <property type="entry name" value="Response_reg"/>
    <property type="match status" value="1"/>
</dbReference>
<keyword evidence="6" id="KW-0285">Flavoprotein</keyword>
<dbReference type="InterPro" id="IPR035965">
    <property type="entry name" value="PAS-like_dom_sf"/>
</dbReference>
<dbReference type="PROSITE" id="PS50113">
    <property type="entry name" value="PAC"/>
    <property type="match status" value="2"/>
</dbReference>
<dbReference type="InterPro" id="IPR005467">
    <property type="entry name" value="His_kinase_dom"/>
</dbReference>
<dbReference type="PRINTS" id="PR00344">
    <property type="entry name" value="BCTRLSENSOR"/>
</dbReference>
<dbReference type="Gene3D" id="3.30.565.10">
    <property type="entry name" value="Histidine kinase-like ATPase, C-terminal domain"/>
    <property type="match status" value="2"/>
</dbReference>
<evidence type="ECO:0000256" key="15">
    <source>
        <dbReference type="SAM" id="MobiDB-lite"/>
    </source>
</evidence>
<keyword evidence="12" id="KW-0157">Chromophore</keyword>
<keyword evidence="7" id="KW-0288">FMN</keyword>
<feature type="domain" description="Histidine kinase" evidence="16">
    <location>
        <begin position="374"/>
        <end position="590"/>
    </location>
</feature>
<dbReference type="PANTHER" id="PTHR43547">
    <property type="entry name" value="TWO-COMPONENT HISTIDINE KINASE"/>
    <property type="match status" value="1"/>
</dbReference>
<keyword evidence="8" id="KW-0808">Transferase</keyword>
<dbReference type="InterPro" id="IPR001610">
    <property type="entry name" value="PAC"/>
</dbReference>
<evidence type="ECO:0000256" key="5">
    <source>
        <dbReference type="ARBA" id="ARBA00022606"/>
    </source>
</evidence>
<evidence type="ECO:0000259" key="16">
    <source>
        <dbReference type="PROSITE" id="PS50109"/>
    </source>
</evidence>
<gene>
    <name evidence="20" type="ORF">IGX34_14120</name>
</gene>
<organism evidence="20 21">
    <name type="scientific">Dyella acidiphila</name>
    <dbReference type="NCBI Taxonomy" id="2775866"/>
    <lineage>
        <taxon>Bacteria</taxon>
        <taxon>Pseudomonadati</taxon>
        <taxon>Pseudomonadota</taxon>
        <taxon>Gammaproteobacteria</taxon>
        <taxon>Lysobacterales</taxon>
        <taxon>Rhodanobacteraceae</taxon>
        <taxon>Dyella</taxon>
    </lineage>
</organism>
<dbReference type="SUPFAM" id="SSF55785">
    <property type="entry name" value="PYP-like sensor domain (PAS domain)"/>
    <property type="match status" value="2"/>
</dbReference>
<keyword evidence="4 14" id="KW-0597">Phosphoprotein</keyword>
<dbReference type="InterPro" id="IPR011102">
    <property type="entry name" value="Sig_transdc_His_kinase_HWE"/>
</dbReference>
<comment type="caution">
    <text evidence="20">The sequence shown here is derived from an EMBL/GenBank/DDBJ whole genome shotgun (WGS) entry which is preliminary data.</text>
</comment>
<comment type="catalytic activity">
    <reaction evidence="1">
        <text>ATP + protein L-histidine = ADP + protein N-phospho-L-histidine.</text>
        <dbReference type="EC" id="2.7.13.3"/>
    </reaction>
</comment>
<dbReference type="InterPro" id="IPR029016">
    <property type="entry name" value="GAF-like_dom_sf"/>
</dbReference>
<evidence type="ECO:0000256" key="14">
    <source>
        <dbReference type="PROSITE-ProRule" id="PRU00169"/>
    </source>
</evidence>
<dbReference type="Pfam" id="PF02518">
    <property type="entry name" value="HATPase_c"/>
    <property type="match status" value="1"/>
</dbReference>
<dbReference type="PANTHER" id="PTHR43547:SF2">
    <property type="entry name" value="HYBRID SIGNAL TRANSDUCTION HISTIDINE KINASE C"/>
    <property type="match status" value="1"/>
</dbReference>
<dbReference type="Pfam" id="PF08448">
    <property type="entry name" value="PAS_4"/>
    <property type="match status" value="2"/>
</dbReference>
<evidence type="ECO:0000259" key="18">
    <source>
        <dbReference type="PROSITE" id="PS50112"/>
    </source>
</evidence>
<feature type="domain" description="PAC" evidence="19">
    <location>
        <begin position="979"/>
        <end position="1031"/>
    </location>
</feature>
<evidence type="ECO:0000259" key="17">
    <source>
        <dbReference type="PROSITE" id="PS50110"/>
    </source>
</evidence>
<dbReference type="InterPro" id="IPR003018">
    <property type="entry name" value="GAF"/>
</dbReference>
<feature type="modified residue" description="4-aspartylphosphate" evidence="14">
    <location>
        <position position="694"/>
    </location>
</feature>
<dbReference type="InterPro" id="IPR000014">
    <property type="entry name" value="PAS"/>
</dbReference>
<dbReference type="SMART" id="SM00388">
    <property type="entry name" value="HisKA"/>
    <property type="match status" value="1"/>
</dbReference>
<keyword evidence="13" id="KW-0675">Receptor</keyword>
<protein>
    <recommendedName>
        <fullName evidence="2">histidine kinase</fullName>
        <ecNumber evidence="2">2.7.13.3</ecNumber>
    </recommendedName>
</protein>
<evidence type="ECO:0000256" key="12">
    <source>
        <dbReference type="ARBA" id="ARBA00022991"/>
    </source>
</evidence>
<dbReference type="Pfam" id="PF00512">
    <property type="entry name" value="HisKA"/>
    <property type="match status" value="1"/>
</dbReference>
<keyword evidence="9" id="KW-0547">Nucleotide-binding</keyword>
<keyword evidence="10" id="KW-0418">Kinase</keyword>
<dbReference type="SMART" id="SM00448">
    <property type="entry name" value="REC"/>
    <property type="match status" value="1"/>
</dbReference>
<dbReference type="Proteomes" id="UP000651010">
    <property type="component" value="Unassembled WGS sequence"/>
</dbReference>
<dbReference type="EMBL" id="JACZZA010000008">
    <property type="protein sequence ID" value="MBE1161516.1"/>
    <property type="molecule type" value="Genomic_DNA"/>
</dbReference>
<dbReference type="SUPFAM" id="SSF55874">
    <property type="entry name" value="ATPase domain of HSP90 chaperone/DNA topoisomerase II/histidine kinase"/>
    <property type="match status" value="2"/>
</dbReference>
<evidence type="ECO:0000256" key="1">
    <source>
        <dbReference type="ARBA" id="ARBA00000085"/>
    </source>
</evidence>
<evidence type="ECO:0000313" key="21">
    <source>
        <dbReference type="Proteomes" id="UP000651010"/>
    </source>
</evidence>
<evidence type="ECO:0000256" key="2">
    <source>
        <dbReference type="ARBA" id="ARBA00012438"/>
    </source>
</evidence>
<evidence type="ECO:0000256" key="9">
    <source>
        <dbReference type="ARBA" id="ARBA00022741"/>
    </source>
</evidence>
<evidence type="ECO:0000256" key="11">
    <source>
        <dbReference type="ARBA" id="ARBA00022840"/>
    </source>
</evidence>
<keyword evidence="3" id="KW-0600">Photoreceptor protein</keyword>
<feature type="region of interest" description="Disordered" evidence="15">
    <location>
        <begin position="1"/>
        <end position="28"/>
    </location>
</feature>
<dbReference type="InterPro" id="IPR036097">
    <property type="entry name" value="HisK_dim/P_sf"/>
</dbReference>
<dbReference type="CDD" id="cd00130">
    <property type="entry name" value="PAS"/>
    <property type="match status" value="2"/>
</dbReference>
<dbReference type="PROSITE" id="PS50112">
    <property type="entry name" value="PAS"/>
    <property type="match status" value="1"/>
</dbReference>
<dbReference type="NCBIfam" id="TIGR00229">
    <property type="entry name" value="sensory_box"/>
    <property type="match status" value="1"/>
</dbReference>
<evidence type="ECO:0000313" key="20">
    <source>
        <dbReference type="EMBL" id="MBE1161516.1"/>
    </source>
</evidence>
<dbReference type="Pfam" id="PF07536">
    <property type="entry name" value="HWE_HK"/>
    <property type="match status" value="1"/>
</dbReference>
<dbReference type="SMART" id="SM00091">
    <property type="entry name" value="PAS"/>
    <property type="match status" value="1"/>
</dbReference>
<dbReference type="SMART" id="SM00086">
    <property type="entry name" value="PAC"/>
    <property type="match status" value="2"/>
</dbReference>
<dbReference type="Pfam" id="PF13185">
    <property type="entry name" value="GAF_2"/>
    <property type="match status" value="1"/>
</dbReference>
<dbReference type="CDD" id="cd16922">
    <property type="entry name" value="HATPase_EvgS-ArcB-TorS-like"/>
    <property type="match status" value="1"/>
</dbReference>
<evidence type="ECO:0000256" key="4">
    <source>
        <dbReference type="ARBA" id="ARBA00022553"/>
    </source>
</evidence>
<evidence type="ECO:0000256" key="13">
    <source>
        <dbReference type="ARBA" id="ARBA00023170"/>
    </source>
</evidence>
<keyword evidence="5" id="KW-0716">Sensory transduction</keyword>
<name>A0ABR9GBT3_9GAMM</name>
<dbReference type="InterPro" id="IPR000700">
    <property type="entry name" value="PAS-assoc_C"/>
</dbReference>
<evidence type="ECO:0000256" key="6">
    <source>
        <dbReference type="ARBA" id="ARBA00022630"/>
    </source>
</evidence>
<evidence type="ECO:0000256" key="8">
    <source>
        <dbReference type="ARBA" id="ARBA00022679"/>
    </source>
</evidence>
<dbReference type="Gene3D" id="3.40.50.2300">
    <property type="match status" value="1"/>
</dbReference>
<dbReference type="InterPro" id="IPR036890">
    <property type="entry name" value="HATPase_C_sf"/>
</dbReference>
<feature type="domain" description="PAC" evidence="19">
    <location>
        <begin position="855"/>
        <end position="907"/>
    </location>
</feature>
<dbReference type="InterPro" id="IPR001789">
    <property type="entry name" value="Sig_transdc_resp-reg_receiver"/>
</dbReference>
<evidence type="ECO:0000256" key="10">
    <source>
        <dbReference type="ARBA" id="ARBA00022777"/>
    </source>
</evidence>
<dbReference type="InterPro" id="IPR013656">
    <property type="entry name" value="PAS_4"/>
</dbReference>
<dbReference type="Gene3D" id="3.30.450.40">
    <property type="match status" value="1"/>
</dbReference>
<dbReference type="InterPro" id="IPR003661">
    <property type="entry name" value="HisK_dim/P_dom"/>
</dbReference>
<sequence length="1233" mass="136525">MTIPSLLSPREGERPLSQVLCPPSEGARASDMDALIRSKDWTNTPLGPMATWSPSLQTMVSFMLANRFPLLLWWGPDYISIYNDAYRPVLGAKHPWGLGKPARECWSEIWDVLRPLIDAPFHGGPATWSEDLLLEINRHGFVEESHFTVAYSPVPDASAPGGIGGVLATVHEITEKVIGERRIMALRDLASNTMHANTVDETCMLALAALQRHPLDIPFALVYLFDDSQSRAHLVATAGIRLEAPAAPSTIALSPEEKEASAWPLWEVLRRKKAIKIVDLAERFASVPPGPWSDSPNTAVLLPLPSSDGTQLRGVLIAGLSSRLKEDERYLSFFELISAQIAAAMATAKAYEAAQERAETLAEIDRAKTAFFSNVSHEFRTPLTLMLGPLSEAIDSPHLPYMEKQRLELAHRNALRLLKLVNSLLDFSRIEAGRAQTHFQITDLGSFTEELTSNFRSVCEHAGLRLLVDCGSLSKPVQVDRDMWEKIVINLLSNAFKFTFDGEISVRLNASGNLAVLTVQDTGVGIPHSELPHLFERFHRIEGQRGRTYEGTGIGLALVHELVKLHEGSIHVESEVGVGTCFKVSLPLQQQVRSVQPASNSPLEHAPIHSKAYVEEALSWLPESSPSLPPSFTSLDRPPRQLEHTRVVVADDNADMRNYIVRLLGPTCDVVAVGDGEAALQAIHEHHPDLVITDAMMPVMDGIELVRAIRNDPATAEVPIVMLSARAGEEDSVEGLEAGVDDYLVKPFSARELIARVSTTLKLSQARRHAADARTESERRYRELIEALPAAVYTTDASGYITYSNQAANELAGREPILGRDTWSSVWRLYRPNGTKLPPEQSPLALTLKENRPIRGEETVTQRPDGTPVHLIPYPTPLRDKAGHLIGAINMLVDISERKKIEDALRKNERQLRAYLDTSFDAVYRMSPDWSAMHSLKGKGFISDTFEKSNTWLDQYIPVNERARVMHAIQEAVRTKSPFALEHAVIQVDGSLGWTSSRAVPLLDSHGEILEWFGTATDITQRKQHEERQQLLLNELNHRVKNTLAAVHSIVLQTLRNSKNAPDARALIGDRLAALSQAHDILTQRHWEGALLSEVILHAVKPNLAGANERVQIAGSDVWVPPKFALALSLAFHELCTNAIKYGALSNDSGRVQIEWTLRNKDNTHYLQLRWEEFDGPPVTPPTRMGFGSRLIERGLRQDLDGEVKVDYAPEGLVCTIHAHIPAPAIGGQSAHE</sequence>
<dbReference type="SMART" id="SM00911">
    <property type="entry name" value="HWE_HK"/>
    <property type="match status" value="1"/>
</dbReference>
<dbReference type="CDD" id="cd00082">
    <property type="entry name" value="HisKA"/>
    <property type="match status" value="1"/>
</dbReference>